<accession>A0A9N8EGF3</accession>
<keyword evidence="4" id="KW-1185">Reference proteome</keyword>
<gene>
    <name evidence="3" type="ORF">SEMRO_907_G218810.1</name>
</gene>
<comment type="caution">
    <text evidence="3">The sequence shown here is derived from an EMBL/GenBank/DDBJ whole genome shotgun (WGS) entry which is preliminary data.</text>
</comment>
<feature type="compositionally biased region" description="Polar residues" evidence="2">
    <location>
        <begin position="272"/>
        <end position="283"/>
    </location>
</feature>
<organism evidence="3 4">
    <name type="scientific">Seminavis robusta</name>
    <dbReference type="NCBI Taxonomy" id="568900"/>
    <lineage>
        <taxon>Eukaryota</taxon>
        <taxon>Sar</taxon>
        <taxon>Stramenopiles</taxon>
        <taxon>Ochrophyta</taxon>
        <taxon>Bacillariophyta</taxon>
        <taxon>Bacillariophyceae</taxon>
        <taxon>Bacillariophycidae</taxon>
        <taxon>Naviculales</taxon>
        <taxon>Naviculaceae</taxon>
        <taxon>Seminavis</taxon>
    </lineage>
</organism>
<keyword evidence="1" id="KW-0175">Coiled coil</keyword>
<protein>
    <submittedName>
        <fullName evidence="3">Uncharacterized protein</fullName>
    </submittedName>
</protein>
<proteinExistence type="predicted"/>
<evidence type="ECO:0000256" key="2">
    <source>
        <dbReference type="SAM" id="MobiDB-lite"/>
    </source>
</evidence>
<sequence>MAAEEDVILFGDSNDRLSDALKEKVEAALQSGVASLPLISNGDNDDEDGRHPTMLRWLRSSYDKYLHLTKLYGDQHIFTVAHRTSHFRNRIVREFQQEEGSNDGHGGTTISTTQETSDDDKETATTMTTSTTTTNVKMVTAQDIPSPTELTALDDQIQTLRGKLQQARQKRIQQQLDINKMQQKAQWAQETNQSIQQHTTSKIVQELPPKVHAMVAGRDQLLHAQAKGHELMATMKQEKQQQQSTTRKKGTTESAQNNKSKKKKPKLLTLADQFQQDQRHLQGTTVEELQEIRQMMQK</sequence>
<name>A0A9N8EGF3_9STRA</name>
<feature type="coiled-coil region" evidence="1">
    <location>
        <begin position="150"/>
        <end position="184"/>
    </location>
</feature>
<evidence type="ECO:0000313" key="4">
    <source>
        <dbReference type="Proteomes" id="UP001153069"/>
    </source>
</evidence>
<reference evidence="3" key="1">
    <citation type="submission" date="2020-06" db="EMBL/GenBank/DDBJ databases">
        <authorList>
            <consortium name="Plant Systems Biology data submission"/>
        </authorList>
    </citation>
    <scope>NUCLEOTIDE SEQUENCE</scope>
    <source>
        <strain evidence="3">D6</strain>
    </source>
</reference>
<feature type="region of interest" description="Disordered" evidence="2">
    <location>
        <begin position="95"/>
        <end position="132"/>
    </location>
</feature>
<evidence type="ECO:0000313" key="3">
    <source>
        <dbReference type="EMBL" id="CAB9518119.1"/>
    </source>
</evidence>
<dbReference type="AlphaFoldDB" id="A0A9N8EGF3"/>
<feature type="region of interest" description="Disordered" evidence="2">
    <location>
        <begin position="234"/>
        <end position="283"/>
    </location>
</feature>
<evidence type="ECO:0000256" key="1">
    <source>
        <dbReference type="SAM" id="Coils"/>
    </source>
</evidence>
<dbReference type="EMBL" id="CAICTM010000905">
    <property type="protein sequence ID" value="CAB9518119.1"/>
    <property type="molecule type" value="Genomic_DNA"/>
</dbReference>
<dbReference type="Proteomes" id="UP001153069">
    <property type="component" value="Unassembled WGS sequence"/>
</dbReference>